<dbReference type="EMBL" id="CAJNOR010010983">
    <property type="protein sequence ID" value="CAF1658187.1"/>
    <property type="molecule type" value="Genomic_DNA"/>
</dbReference>
<feature type="non-terminal residue" evidence="2">
    <location>
        <position position="41"/>
    </location>
</feature>
<gene>
    <name evidence="2" type="ORF">XAT740_LOCUS56321</name>
</gene>
<protein>
    <submittedName>
        <fullName evidence="2">Uncharacterized protein</fullName>
    </submittedName>
</protein>
<sequence>MANHIDERADTFADLEYRMSNPKAPPQDVVNRNAGINIMSK</sequence>
<accession>A0A816F5P8</accession>
<keyword evidence="3" id="KW-1185">Reference proteome</keyword>
<dbReference type="Proteomes" id="UP000663828">
    <property type="component" value="Unassembled WGS sequence"/>
</dbReference>
<dbReference type="AlphaFoldDB" id="A0A816F5P8"/>
<evidence type="ECO:0000313" key="3">
    <source>
        <dbReference type="Proteomes" id="UP000663828"/>
    </source>
</evidence>
<proteinExistence type="predicted"/>
<evidence type="ECO:0000256" key="1">
    <source>
        <dbReference type="SAM" id="MobiDB-lite"/>
    </source>
</evidence>
<comment type="caution">
    <text evidence="2">The sequence shown here is derived from an EMBL/GenBank/DDBJ whole genome shotgun (WGS) entry which is preliminary data.</text>
</comment>
<reference evidence="2" key="1">
    <citation type="submission" date="2021-02" db="EMBL/GenBank/DDBJ databases">
        <authorList>
            <person name="Nowell W R."/>
        </authorList>
    </citation>
    <scope>NUCLEOTIDE SEQUENCE</scope>
</reference>
<feature type="region of interest" description="Disordered" evidence="1">
    <location>
        <begin position="18"/>
        <end position="41"/>
    </location>
</feature>
<evidence type="ECO:0000313" key="2">
    <source>
        <dbReference type="EMBL" id="CAF1658187.1"/>
    </source>
</evidence>
<organism evidence="2 3">
    <name type="scientific">Adineta ricciae</name>
    <name type="common">Rotifer</name>
    <dbReference type="NCBI Taxonomy" id="249248"/>
    <lineage>
        <taxon>Eukaryota</taxon>
        <taxon>Metazoa</taxon>
        <taxon>Spiralia</taxon>
        <taxon>Gnathifera</taxon>
        <taxon>Rotifera</taxon>
        <taxon>Eurotatoria</taxon>
        <taxon>Bdelloidea</taxon>
        <taxon>Adinetida</taxon>
        <taxon>Adinetidae</taxon>
        <taxon>Adineta</taxon>
    </lineage>
</organism>
<name>A0A816F5P8_ADIRI</name>